<feature type="transmembrane region" description="Helical" evidence="1">
    <location>
        <begin position="233"/>
        <end position="250"/>
    </location>
</feature>
<dbReference type="AlphaFoldDB" id="A0A0D6JNG1"/>
<dbReference type="EMBL" id="CSTE01000002">
    <property type="protein sequence ID" value="CQR49431.1"/>
    <property type="molecule type" value="Genomic_DNA"/>
</dbReference>
<keyword evidence="1" id="KW-0812">Transmembrane</keyword>
<keyword evidence="3" id="KW-1185">Reference proteome</keyword>
<protein>
    <submittedName>
        <fullName evidence="2">Uncharacterized protein</fullName>
    </submittedName>
</protein>
<organism evidence="2 3">
    <name type="scientific">Haloferax massiliensis</name>
    <dbReference type="NCBI Taxonomy" id="1476858"/>
    <lineage>
        <taxon>Archaea</taxon>
        <taxon>Methanobacteriati</taxon>
        <taxon>Methanobacteriota</taxon>
        <taxon>Stenosarchaea group</taxon>
        <taxon>Halobacteria</taxon>
        <taxon>Halobacteriales</taxon>
        <taxon>Haloferacaceae</taxon>
        <taxon>Haloferax</taxon>
    </lineage>
</organism>
<name>A0A0D6JNG1_9EURY</name>
<evidence type="ECO:0000313" key="2">
    <source>
        <dbReference type="EMBL" id="CQR49431.1"/>
    </source>
</evidence>
<keyword evidence="1" id="KW-1133">Transmembrane helix</keyword>
<feature type="transmembrane region" description="Helical" evidence="1">
    <location>
        <begin position="294"/>
        <end position="326"/>
    </location>
</feature>
<feature type="transmembrane region" description="Helical" evidence="1">
    <location>
        <begin position="194"/>
        <end position="221"/>
    </location>
</feature>
<feature type="transmembrane region" description="Helical" evidence="1">
    <location>
        <begin position="262"/>
        <end position="282"/>
    </location>
</feature>
<evidence type="ECO:0000256" key="1">
    <source>
        <dbReference type="SAM" id="Phobius"/>
    </source>
</evidence>
<dbReference type="Proteomes" id="UP000198902">
    <property type="component" value="Unassembled WGS sequence"/>
</dbReference>
<evidence type="ECO:0000313" key="3">
    <source>
        <dbReference type="Proteomes" id="UP000198902"/>
    </source>
</evidence>
<dbReference type="RefSeq" id="WP_089779823.1">
    <property type="nucleotide sequence ID" value="NZ_CABLRR010000002.1"/>
</dbReference>
<gene>
    <name evidence="2" type="ORF">BN996_00892</name>
</gene>
<proteinExistence type="predicted"/>
<accession>A0A0D6JNG1</accession>
<dbReference type="OrthoDB" id="275608at2157"/>
<dbReference type="InterPro" id="IPR058440">
    <property type="entry name" value="DUF8127"/>
</dbReference>
<reference evidence="3" key="1">
    <citation type="submission" date="2015-03" db="EMBL/GenBank/DDBJ databases">
        <authorList>
            <person name="Urmite Genomes"/>
        </authorList>
    </citation>
    <scope>NUCLEOTIDE SEQUENCE [LARGE SCALE GENOMIC DNA]</scope>
    <source>
        <strain evidence="3">Arc-Hr</strain>
    </source>
</reference>
<keyword evidence="1" id="KW-0472">Membrane</keyword>
<sequence>MVPRKRLAAVVALLLVGVALSQSFAVATSTSSLESTYEADPVTADSPPGLVAHYDPDVVNLDETVNETPQLREPVATAARTGRYDGDIEPEAYMTLSDVNEDAEFAAYDGRYYRLSLNVSGDPVHATIELDPTDWETVSAAVSTPASNASADVREAIDGGTVTNSTFVMPGLYERDDAHYLVHPANEGEILGSFLAIIGGFLFNPIGWAYTVAGLGLLGAFRIHRRARPLDRRTAVLVVPGTLVAMWLATTLTNTGSLGMRYVLIPGIGVVTAFGLFAGFCIRRGSWKSLVGWSVALVAVVVAADAVAIGLVGTIFGALGLVVGWFGSLLLVPYGYALASDAEEEVEDGPGAVTAAELGEG</sequence>
<dbReference type="Pfam" id="PF26448">
    <property type="entry name" value="DUF8127"/>
    <property type="match status" value="1"/>
</dbReference>